<sequence length="54" mass="6152">MSETDRKSVTVRFEDKTTRQQTAIGSTKIVKEIKEILQIERQNTVPALRSPHGV</sequence>
<evidence type="ECO:0000313" key="1">
    <source>
        <dbReference type="EMBL" id="KIJ12065.1"/>
    </source>
</evidence>
<organism evidence="1 2">
    <name type="scientific">Paxillus involutus ATCC 200175</name>
    <dbReference type="NCBI Taxonomy" id="664439"/>
    <lineage>
        <taxon>Eukaryota</taxon>
        <taxon>Fungi</taxon>
        <taxon>Dikarya</taxon>
        <taxon>Basidiomycota</taxon>
        <taxon>Agaricomycotina</taxon>
        <taxon>Agaricomycetes</taxon>
        <taxon>Agaricomycetidae</taxon>
        <taxon>Boletales</taxon>
        <taxon>Paxilineae</taxon>
        <taxon>Paxillaceae</taxon>
        <taxon>Paxillus</taxon>
    </lineage>
</organism>
<proteinExistence type="predicted"/>
<dbReference type="HOGENOM" id="CLU_3056058_0_0_1"/>
<protein>
    <submittedName>
        <fullName evidence="1">Uncharacterized protein</fullName>
    </submittedName>
</protein>
<dbReference type="AlphaFoldDB" id="A0A0C9T8S6"/>
<reference evidence="2" key="2">
    <citation type="submission" date="2015-01" db="EMBL/GenBank/DDBJ databases">
        <title>Evolutionary Origins and Diversification of the Mycorrhizal Mutualists.</title>
        <authorList>
            <consortium name="DOE Joint Genome Institute"/>
            <consortium name="Mycorrhizal Genomics Consortium"/>
            <person name="Kohler A."/>
            <person name="Kuo A."/>
            <person name="Nagy L.G."/>
            <person name="Floudas D."/>
            <person name="Copeland A."/>
            <person name="Barry K.W."/>
            <person name="Cichocki N."/>
            <person name="Veneault-Fourrey C."/>
            <person name="LaButti K."/>
            <person name="Lindquist E.A."/>
            <person name="Lipzen A."/>
            <person name="Lundell T."/>
            <person name="Morin E."/>
            <person name="Murat C."/>
            <person name="Riley R."/>
            <person name="Ohm R."/>
            <person name="Sun H."/>
            <person name="Tunlid A."/>
            <person name="Henrissat B."/>
            <person name="Grigoriev I.V."/>
            <person name="Hibbett D.S."/>
            <person name="Martin F."/>
        </authorList>
    </citation>
    <scope>NUCLEOTIDE SEQUENCE [LARGE SCALE GENOMIC DNA]</scope>
    <source>
        <strain evidence="2">ATCC 200175</strain>
    </source>
</reference>
<evidence type="ECO:0000313" key="2">
    <source>
        <dbReference type="Proteomes" id="UP000053647"/>
    </source>
</evidence>
<reference evidence="1 2" key="1">
    <citation type="submission" date="2014-06" db="EMBL/GenBank/DDBJ databases">
        <authorList>
            <consortium name="DOE Joint Genome Institute"/>
            <person name="Kuo A."/>
            <person name="Kohler A."/>
            <person name="Nagy L.G."/>
            <person name="Floudas D."/>
            <person name="Copeland A."/>
            <person name="Barry K.W."/>
            <person name="Cichocki N."/>
            <person name="Veneault-Fourrey C."/>
            <person name="LaButti K."/>
            <person name="Lindquist E.A."/>
            <person name="Lipzen A."/>
            <person name="Lundell T."/>
            <person name="Morin E."/>
            <person name="Murat C."/>
            <person name="Sun H."/>
            <person name="Tunlid A."/>
            <person name="Henrissat B."/>
            <person name="Grigoriev I.V."/>
            <person name="Hibbett D.S."/>
            <person name="Martin F."/>
            <person name="Nordberg H.P."/>
            <person name="Cantor M.N."/>
            <person name="Hua S.X."/>
        </authorList>
    </citation>
    <scope>NUCLEOTIDE SEQUENCE [LARGE SCALE GENOMIC DNA]</scope>
    <source>
        <strain evidence="1 2">ATCC 200175</strain>
    </source>
</reference>
<feature type="non-terminal residue" evidence="1">
    <location>
        <position position="54"/>
    </location>
</feature>
<gene>
    <name evidence="1" type="ORF">PAXINDRAFT_171455</name>
</gene>
<name>A0A0C9T8S6_PAXIN</name>
<dbReference type="EMBL" id="KN819369">
    <property type="protein sequence ID" value="KIJ12065.1"/>
    <property type="molecule type" value="Genomic_DNA"/>
</dbReference>
<dbReference type="Proteomes" id="UP000053647">
    <property type="component" value="Unassembled WGS sequence"/>
</dbReference>
<accession>A0A0C9T8S6</accession>
<keyword evidence="2" id="KW-1185">Reference proteome</keyword>